<dbReference type="AlphaFoldDB" id="A0A371R7J0"/>
<protein>
    <recommendedName>
        <fullName evidence="1">RepB-like DNA primase domain-containing protein</fullName>
    </recommendedName>
</protein>
<dbReference type="OrthoDB" id="7829748at2"/>
<comment type="caution">
    <text evidence="2">The sequence shown here is derived from an EMBL/GenBank/DDBJ whole genome shotgun (WGS) entry which is preliminary data.</text>
</comment>
<keyword evidence="3" id="KW-1185">Reference proteome</keyword>
<gene>
    <name evidence="2" type="ORF">DX908_14075</name>
</gene>
<evidence type="ECO:0000313" key="2">
    <source>
        <dbReference type="EMBL" id="RFB01415.1"/>
    </source>
</evidence>
<name>A0A371R7J0_9PROT</name>
<organism evidence="2 3">
    <name type="scientific">Parvularcula marina</name>
    <dbReference type="NCBI Taxonomy" id="2292771"/>
    <lineage>
        <taxon>Bacteria</taxon>
        <taxon>Pseudomonadati</taxon>
        <taxon>Pseudomonadota</taxon>
        <taxon>Alphaproteobacteria</taxon>
        <taxon>Parvularculales</taxon>
        <taxon>Parvularculaceae</taxon>
        <taxon>Parvularcula</taxon>
    </lineage>
</organism>
<dbReference type="Proteomes" id="UP000264589">
    <property type="component" value="Unassembled WGS sequence"/>
</dbReference>
<dbReference type="Gene3D" id="3.30.70.1790">
    <property type="entry name" value="RepB DNA-primase, N-terminal domain"/>
    <property type="match status" value="1"/>
</dbReference>
<proteinExistence type="predicted"/>
<feature type="domain" description="RepB-like DNA primase" evidence="1">
    <location>
        <begin position="92"/>
        <end position="181"/>
    </location>
</feature>
<accession>A0A371R7J0</accession>
<evidence type="ECO:0000313" key="3">
    <source>
        <dbReference type="Proteomes" id="UP000264589"/>
    </source>
</evidence>
<dbReference type="RefSeq" id="WP_116393131.1">
    <property type="nucleotide sequence ID" value="NZ_QUQO01000002.1"/>
</dbReference>
<sequence>MAKQTRRQKPQPHWLKRIKPFLEMVYEGQPGGHVFLAAMARSTGRWAERCFETNDYEGMISFIRDHPRTKFDLYFCPHVFAQTQRKRQFALSTCYLHVDIDDADPNQFEIFPSQLIETSPGRYQGLWLLNELIPVEEAEARSKALAYCSGSGRNGWSITKMMRIPYTYNHKPQYDRPFVRLAYDLPIFFSTDDFPTAIVSNAQVSTRKLNPSVTTRKDVLRKYRTKLSDKVRYLLRRTDVHAVDGDRSGVIYAIVASLHHAGASPDEIASAVWEQPHFIQKHGKNETKLVSEVSRILKKLES</sequence>
<dbReference type="EMBL" id="QUQO01000002">
    <property type="protein sequence ID" value="RFB01415.1"/>
    <property type="molecule type" value="Genomic_DNA"/>
</dbReference>
<evidence type="ECO:0000259" key="1">
    <source>
        <dbReference type="Pfam" id="PF16793"/>
    </source>
</evidence>
<reference evidence="2 3" key="1">
    <citation type="submission" date="2018-08" db="EMBL/GenBank/DDBJ databases">
        <title>Parvularcula sp. SM1705, isolated from surface water of the South Sea China.</title>
        <authorList>
            <person name="Sun L."/>
        </authorList>
    </citation>
    <scope>NUCLEOTIDE SEQUENCE [LARGE SCALE GENOMIC DNA]</scope>
    <source>
        <strain evidence="2 3">SM1705</strain>
    </source>
</reference>
<dbReference type="Pfam" id="PF16793">
    <property type="entry name" value="RepB_primase"/>
    <property type="match status" value="1"/>
</dbReference>
<dbReference type="InterPro" id="IPR039459">
    <property type="entry name" value="RepB-like_DNA_primase_dom"/>
</dbReference>
<dbReference type="InParanoid" id="A0A371R7J0"/>